<dbReference type="PANTHER" id="PTHR32097:SF17">
    <property type="entry name" value="CAMP-BINDING PROTEIN 1-RELATED"/>
    <property type="match status" value="1"/>
</dbReference>
<dbReference type="AlphaFoldDB" id="A0A1S1Z3Y7"/>
<evidence type="ECO:0000259" key="2">
    <source>
        <dbReference type="Pfam" id="PF02342"/>
    </source>
</evidence>
<dbReference type="InterPro" id="IPR003325">
    <property type="entry name" value="TerD"/>
</dbReference>
<proteinExistence type="predicted"/>
<dbReference type="InterPro" id="IPR051324">
    <property type="entry name" value="Stress/Tellurium_Resist"/>
</dbReference>
<name>A0A1S1Z3Y7_FLAPC</name>
<evidence type="ECO:0000256" key="1">
    <source>
        <dbReference type="ARBA" id="ARBA00022686"/>
    </source>
</evidence>
<dbReference type="Proteomes" id="UP000179797">
    <property type="component" value="Unassembled WGS sequence"/>
</dbReference>
<accession>A0A1S1Z3Y7</accession>
<keyword evidence="4" id="KW-1185">Reference proteome</keyword>
<organism evidence="3 4">
    <name type="scientific">Flammeovirga pacifica</name>
    <dbReference type="NCBI Taxonomy" id="915059"/>
    <lineage>
        <taxon>Bacteria</taxon>
        <taxon>Pseudomonadati</taxon>
        <taxon>Bacteroidota</taxon>
        <taxon>Cytophagia</taxon>
        <taxon>Cytophagales</taxon>
        <taxon>Flammeovirgaceae</taxon>
        <taxon>Flammeovirga</taxon>
    </lineage>
</organism>
<dbReference type="STRING" id="915059.NH26_17110"/>
<dbReference type="RefSeq" id="WP_044219911.1">
    <property type="nucleotide sequence ID" value="NZ_JRYR02000001.1"/>
</dbReference>
<comment type="caution">
    <text evidence="3">The sequence shown here is derived from an EMBL/GenBank/DDBJ whole genome shotgun (WGS) entry which is preliminary data.</text>
</comment>
<evidence type="ECO:0000313" key="3">
    <source>
        <dbReference type="EMBL" id="OHX67937.1"/>
    </source>
</evidence>
<evidence type="ECO:0000313" key="4">
    <source>
        <dbReference type="Proteomes" id="UP000179797"/>
    </source>
</evidence>
<dbReference type="EMBL" id="JRYR02000001">
    <property type="protein sequence ID" value="OHX67937.1"/>
    <property type="molecule type" value="Genomic_DNA"/>
</dbReference>
<dbReference type="CDD" id="cd06974">
    <property type="entry name" value="TerD_like"/>
    <property type="match status" value="1"/>
</dbReference>
<sequence length="188" mass="20974">MGINLTKGGKINLTKNAHSLDKIMLGLGWDLIPGNSLDLDASVFMVGDNQKIPADEFFVFFNNLKSPDNSIEHTGDNRNGKGDGDDEMILAHLSKISDFITELVFVATIHNAEVLRHHFGMLKDAYIRIVDIDTQTEICRFDLDKKNFDKVTDMEFGRLKRIGTDWTFEASGIGSTKGLQGYVDKFTG</sequence>
<dbReference type="Pfam" id="PF02342">
    <property type="entry name" value="TerD"/>
    <property type="match status" value="1"/>
</dbReference>
<dbReference type="GO" id="GO:0046690">
    <property type="term" value="P:response to tellurium ion"/>
    <property type="evidence" value="ECO:0007669"/>
    <property type="project" value="UniProtKB-KW"/>
</dbReference>
<reference evidence="3 4" key="1">
    <citation type="journal article" date="2012" name="Int. J. Syst. Evol. Microbiol.">
        <title>Flammeovirga pacifica sp. nov., isolated from deep-sea sediment.</title>
        <authorList>
            <person name="Xu H."/>
            <person name="Fu Y."/>
            <person name="Yang N."/>
            <person name="Ding Z."/>
            <person name="Lai Q."/>
            <person name="Zeng R."/>
        </authorList>
    </citation>
    <scope>NUCLEOTIDE SEQUENCE [LARGE SCALE GENOMIC DNA]</scope>
    <source>
        <strain evidence="4">DSM 24597 / LMG 26175 / WPAGA1</strain>
    </source>
</reference>
<dbReference type="OrthoDB" id="4123258at2"/>
<gene>
    <name evidence="3" type="ORF">NH26_17110</name>
</gene>
<protein>
    <submittedName>
        <fullName evidence="3">Chemical-damaging agent resistance protein C</fullName>
    </submittedName>
</protein>
<feature type="domain" description="TerD" evidence="2">
    <location>
        <begin position="1"/>
        <end position="186"/>
    </location>
</feature>
<keyword evidence="1" id="KW-0778">Tellurium resistance</keyword>
<dbReference type="PANTHER" id="PTHR32097">
    <property type="entry name" value="CAMP-BINDING PROTEIN 1-RELATED"/>
    <property type="match status" value="1"/>
</dbReference>
<dbReference type="Gene3D" id="2.60.60.30">
    <property type="entry name" value="sav2460 like domains"/>
    <property type="match status" value="1"/>
</dbReference>